<accession>G1JUQ9</accession>
<evidence type="ECO:0000313" key="1">
    <source>
        <dbReference type="EMBL" id="AEL17684.1"/>
    </source>
</evidence>
<dbReference type="EMBL" id="JN408459">
    <property type="protein sequence ID" value="AEL17684.1"/>
    <property type="molecule type" value="Genomic_DNA"/>
</dbReference>
<name>G1JUQ9_9CAUD</name>
<evidence type="ECO:0000313" key="2">
    <source>
        <dbReference type="Proteomes" id="UP000008901"/>
    </source>
</evidence>
<protein>
    <submittedName>
        <fullName evidence="1">Uncharacterized protein</fullName>
    </submittedName>
</protein>
<sequence>MWARATNFVDRGDLTTDKETQDMAIQFRTQEIYAGDLEEGDSFLYRDQYVCTIESIREEGDKQLRLGVVSTTFGGMDLRFDVMLRRSDVATVVIAQVGGCGSATHPEFQKLVDQLRKLAKEAKGMAKLEHEKESLWGEGYFQGKETAFSLAAQWIEELI</sequence>
<proteinExistence type="predicted"/>
<dbReference type="Proteomes" id="UP000008901">
    <property type="component" value="Segment"/>
</dbReference>
<reference evidence="1 2" key="1">
    <citation type="journal article" date="2012" name="J. Virol.">
        <title>Complete Genome Sequences of 138 Mycobacteriophages.</title>
        <authorList>
            <consortium name="the Science Education Alliance Phage Hunters Advancing Genomics and Evolutionary Science Program"/>
            <consortium name="the KwaZulu-Natal Research Institute for Tuberculosis and HIV Mycobacterial Genetics Course Students"/>
            <consortium name="the Phage Hunters Integrating Research and Education Program"/>
            <person name="Hatfull G.F."/>
        </authorList>
    </citation>
    <scope>NUCLEOTIDE SEQUENCE [LARGE SCALE GENOMIC DNA]</scope>
</reference>
<dbReference type="OrthoDB" id="13417at10239"/>
<organism evidence="1 2">
    <name type="scientific">Mycobacterium phage Cuco</name>
    <dbReference type="NCBI Taxonomy" id="2922992"/>
    <lineage>
        <taxon>Viruses</taxon>
        <taxon>Duplodnaviria</taxon>
        <taxon>Heunggongvirae</taxon>
        <taxon>Uroviricota</taxon>
        <taxon>Caudoviricetes</taxon>
        <taxon>Benedictvirus</taxon>
        <taxon>Benedictvirus cuco</taxon>
    </lineage>
</organism>
<dbReference type="RefSeq" id="YP_009638171.1">
    <property type="nucleotide sequence ID" value="NC_042333.1"/>
</dbReference>
<dbReference type="GeneID" id="40234887"/>
<gene>
    <name evidence="1" type="primary">84</name>
    <name evidence="1" type="ORF">CUCO_84</name>
</gene>
<keyword evidence="2" id="KW-1185">Reference proteome</keyword>